<comment type="caution">
    <text evidence="1">The sequence shown here is derived from an EMBL/GenBank/DDBJ whole genome shotgun (WGS) entry which is preliminary data.</text>
</comment>
<dbReference type="EMBL" id="JBEPMX010000002">
    <property type="protein sequence ID" value="MET3682614.1"/>
    <property type="molecule type" value="Genomic_DNA"/>
</dbReference>
<dbReference type="Proteomes" id="UP001549167">
    <property type="component" value="Unassembled WGS sequence"/>
</dbReference>
<sequence>MNRSMIIFSLIFFIIGSVLYVTTREEVEVVSGETLLDDVNGNPIQQMRIEKHNFNSGIPFQFAELANESEQSKIVDTIEQLELKPISGNFHQVAYTVYIEHDSDYGSRPLSLRMTEDYLQTPNMQDTYHVVGENRLIEAIESLDLNWNSPNRGNN</sequence>
<gene>
    <name evidence="1" type="ORF">ABID56_000695</name>
</gene>
<dbReference type="RefSeq" id="WP_354219228.1">
    <property type="nucleotide sequence ID" value="NZ_JBEPMX010000002.1"/>
</dbReference>
<name>A0ABV2KTA4_9BACI</name>
<keyword evidence="2" id="KW-1185">Reference proteome</keyword>
<proteinExistence type="predicted"/>
<organism evidence="1 2">
    <name type="scientific">Alkalibacillus flavidus</name>
    <dbReference type="NCBI Taxonomy" id="546021"/>
    <lineage>
        <taxon>Bacteria</taxon>
        <taxon>Bacillati</taxon>
        <taxon>Bacillota</taxon>
        <taxon>Bacilli</taxon>
        <taxon>Bacillales</taxon>
        <taxon>Bacillaceae</taxon>
        <taxon>Alkalibacillus</taxon>
    </lineage>
</organism>
<protein>
    <recommendedName>
        <fullName evidence="3">DUF4825 domain-containing protein</fullName>
    </recommendedName>
</protein>
<accession>A0ABV2KTA4</accession>
<evidence type="ECO:0000313" key="1">
    <source>
        <dbReference type="EMBL" id="MET3682614.1"/>
    </source>
</evidence>
<reference evidence="1 2" key="1">
    <citation type="submission" date="2024-06" db="EMBL/GenBank/DDBJ databases">
        <title>Genomic Encyclopedia of Type Strains, Phase IV (KMG-IV): sequencing the most valuable type-strain genomes for metagenomic binning, comparative biology and taxonomic classification.</title>
        <authorList>
            <person name="Goeker M."/>
        </authorList>
    </citation>
    <scope>NUCLEOTIDE SEQUENCE [LARGE SCALE GENOMIC DNA]</scope>
    <source>
        <strain evidence="1 2">DSM 23520</strain>
    </source>
</reference>
<evidence type="ECO:0000313" key="2">
    <source>
        <dbReference type="Proteomes" id="UP001549167"/>
    </source>
</evidence>
<evidence type="ECO:0008006" key="3">
    <source>
        <dbReference type="Google" id="ProtNLM"/>
    </source>
</evidence>